<evidence type="ECO:0000256" key="4">
    <source>
        <dbReference type="SAM" id="Phobius"/>
    </source>
</evidence>
<dbReference type="Pfam" id="PF09084">
    <property type="entry name" value="NMT1"/>
    <property type="match status" value="1"/>
</dbReference>
<reference evidence="6 7" key="1">
    <citation type="submission" date="2019-02" db="EMBL/GenBank/DDBJ databases">
        <title>Draft genome sequences of novel Actinobacteria.</title>
        <authorList>
            <person name="Sahin N."/>
            <person name="Ay H."/>
            <person name="Saygin H."/>
        </authorList>
    </citation>
    <scope>NUCLEOTIDE SEQUENCE [LARGE SCALE GENOMIC DNA]</scope>
    <source>
        <strain evidence="6 7">16K104</strain>
    </source>
</reference>
<comment type="similarity">
    <text evidence="2">Belongs to the bacterial solute-binding protein SsuA/TauA family.</text>
</comment>
<proteinExistence type="inferred from homology"/>
<evidence type="ECO:0000256" key="2">
    <source>
        <dbReference type="ARBA" id="ARBA00010742"/>
    </source>
</evidence>
<evidence type="ECO:0000259" key="5">
    <source>
        <dbReference type="Pfam" id="PF09084"/>
    </source>
</evidence>
<keyword evidence="4" id="KW-0812">Transmembrane</keyword>
<dbReference type="EMBL" id="SMKR01000028">
    <property type="protein sequence ID" value="TDD27901.1"/>
    <property type="molecule type" value="Genomic_DNA"/>
</dbReference>
<evidence type="ECO:0000313" key="6">
    <source>
        <dbReference type="EMBL" id="TDD27901.1"/>
    </source>
</evidence>
<evidence type="ECO:0000256" key="3">
    <source>
        <dbReference type="ARBA" id="ARBA00022729"/>
    </source>
</evidence>
<feature type="transmembrane region" description="Helical" evidence="4">
    <location>
        <begin position="48"/>
        <end position="66"/>
    </location>
</feature>
<keyword evidence="4" id="KW-1133">Transmembrane helix</keyword>
<dbReference type="GO" id="GO:0042597">
    <property type="term" value="C:periplasmic space"/>
    <property type="evidence" value="ECO:0007669"/>
    <property type="project" value="UniProtKB-SubCell"/>
</dbReference>
<keyword evidence="7" id="KW-1185">Reference proteome</keyword>
<evidence type="ECO:0000256" key="1">
    <source>
        <dbReference type="ARBA" id="ARBA00004418"/>
    </source>
</evidence>
<comment type="subcellular location">
    <subcellularLocation>
        <location evidence="1">Periplasm</location>
    </subcellularLocation>
</comment>
<comment type="caution">
    <text evidence="6">The sequence shown here is derived from an EMBL/GenBank/DDBJ whole genome shotgun (WGS) entry which is preliminary data.</text>
</comment>
<evidence type="ECO:0000313" key="7">
    <source>
        <dbReference type="Proteomes" id="UP000295172"/>
    </source>
</evidence>
<protein>
    <recommendedName>
        <fullName evidence="5">SsuA/THI5-like domain-containing protein</fullName>
    </recommendedName>
</protein>
<name>A0A4R4XB89_9ACTN</name>
<dbReference type="Proteomes" id="UP000295172">
    <property type="component" value="Unassembled WGS sequence"/>
</dbReference>
<dbReference type="PANTHER" id="PTHR30024">
    <property type="entry name" value="ALIPHATIC SULFONATES-BINDING PROTEIN-RELATED"/>
    <property type="match status" value="1"/>
</dbReference>
<keyword evidence="4" id="KW-0472">Membrane</keyword>
<dbReference type="AlphaFoldDB" id="A0A4R4XB89"/>
<gene>
    <name evidence="6" type="ORF">E1218_08910</name>
</gene>
<dbReference type="Gene3D" id="3.40.190.10">
    <property type="entry name" value="Periplasmic binding protein-like II"/>
    <property type="match status" value="2"/>
</dbReference>
<accession>A0A4R4XB89</accession>
<sequence length="378" mass="40426">MTRGYRRYTVGARERLCLRMGFCRMTRTASIEGQSIGERRLDGAKKSMVRVVAPAIAALLVVGLAACGNSEKPAAAGGSGGAADLGTLKVLQVTPNDVSAVALAATFKLNMWEGTGLKVETVLGQPSTEAAALTRGDMDLSTRGASSQLANMAKGVPAKLMGAVRLPTSMYLVSSTKSGINDPEDLRKGGINFGISSFGSSSDEVVKAVVTHYALSQDQYKVTALGDIKGILAAFKRGDIDAFAWSAGDAFAMEGEGLGKVLGNAEQWQQPSVSVAYAVSDKAIKERPEALKKFFEVYYSAVEKLRADPKIALDIYVNDWKYPQAVGEKAVKDELPTLSTDGQIPAENLKNLGATVSESFEIKDLDATKYWDYWKNLE</sequence>
<keyword evidence="3" id="KW-0732">Signal</keyword>
<organism evidence="6 7">
    <name type="scientific">Kribbella turkmenica</name>
    <dbReference type="NCBI Taxonomy" id="2530375"/>
    <lineage>
        <taxon>Bacteria</taxon>
        <taxon>Bacillati</taxon>
        <taxon>Actinomycetota</taxon>
        <taxon>Actinomycetes</taxon>
        <taxon>Propionibacteriales</taxon>
        <taxon>Kribbellaceae</taxon>
        <taxon>Kribbella</taxon>
    </lineage>
</organism>
<dbReference type="PANTHER" id="PTHR30024:SF47">
    <property type="entry name" value="TAURINE-BINDING PERIPLASMIC PROTEIN"/>
    <property type="match status" value="1"/>
</dbReference>
<dbReference type="InterPro" id="IPR015168">
    <property type="entry name" value="SsuA/THI5"/>
</dbReference>
<feature type="domain" description="SsuA/THI5-like" evidence="5">
    <location>
        <begin position="114"/>
        <end position="310"/>
    </location>
</feature>
<dbReference type="SUPFAM" id="SSF53850">
    <property type="entry name" value="Periplasmic binding protein-like II"/>
    <property type="match status" value="1"/>
</dbReference>